<proteinExistence type="predicted"/>
<accession>A0A060LYX3</accession>
<organism evidence="1 2">
    <name type="scientific">Shouchella lehensis G1</name>
    <dbReference type="NCBI Taxonomy" id="1246626"/>
    <lineage>
        <taxon>Bacteria</taxon>
        <taxon>Bacillati</taxon>
        <taxon>Bacillota</taxon>
        <taxon>Bacilli</taxon>
        <taxon>Bacillales</taxon>
        <taxon>Bacillaceae</taxon>
        <taxon>Shouchella</taxon>
    </lineage>
</organism>
<dbReference type="HOGENOM" id="CLU_2876445_0_0_9"/>
<sequence length="63" mass="7030">MMRVTIVLKSGYNMNGHVVNDNFKGLLHGWKNNEYIELSSDGQINAIILSSEIASMYRQAEGA</sequence>
<evidence type="ECO:0000313" key="1">
    <source>
        <dbReference type="EMBL" id="AIC95392.1"/>
    </source>
</evidence>
<evidence type="ECO:0000313" key="2">
    <source>
        <dbReference type="Proteomes" id="UP000027142"/>
    </source>
</evidence>
<keyword evidence="2" id="KW-1185">Reference proteome</keyword>
<dbReference type="STRING" id="1246626.BleG1_2828"/>
<protein>
    <submittedName>
        <fullName evidence="1">Uncharacterized protein</fullName>
    </submittedName>
</protein>
<dbReference type="AlphaFoldDB" id="A0A060LYX3"/>
<gene>
    <name evidence="1" type="ORF">BleG1_2828</name>
</gene>
<dbReference type="KEGG" id="ble:BleG1_2828"/>
<reference evidence="1 2" key="1">
    <citation type="journal article" date="2014" name="Gene">
        <title>A comparative genomic analysis of the alkalitolerant soil bacterium Bacillus lehensis G1.</title>
        <authorList>
            <person name="Noor Y.M."/>
            <person name="Samsulrizal N.H."/>
            <person name="Jema'on N.A."/>
            <person name="Low K.O."/>
            <person name="Ramli A.N."/>
            <person name="Alias N.I."/>
            <person name="Damis S.I."/>
            <person name="Fuzi S.F."/>
            <person name="Isa M.N."/>
            <person name="Murad A.M."/>
            <person name="Raih M.F."/>
            <person name="Bakar F.D."/>
            <person name="Najimudin N."/>
            <person name="Mahadi N.M."/>
            <person name="Illias R.M."/>
        </authorList>
    </citation>
    <scope>NUCLEOTIDE SEQUENCE [LARGE SCALE GENOMIC DNA]</scope>
    <source>
        <strain evidence="1 2">G1</strain>
    </source>
</reference>
<dbReference type="OrthoDB" id="9880016at2"/>
<dbReference type="EMBL" id="CP003923">
    <property type="protein sequence ID" value="AIC95392.1"/>
    <property type="molecule type" value="Genomic_DNA"/>
</dbReference>
<dbReference type="Proteomes" id="UP000027142">
    <property type="component" value="Chromosome"/>
</dbReference>
<dbReference type="PATRIC" id="fig|1246626.3.peg.2820"/>
<name>A0A060LYX3_9BACI</name>
<dbReference type="RefSeq" id="WP_148305187.1">
    <property type="nucleotide sequence ID" value="NZ_CP003923.1"/>
</dbReference>